<comment type="catalytic activity">
    <reaction evidence="1">
        <text>(6R)-5,10-methylene-5,6,7,8-tetrahydrofolate + glycine + H2O = (6S)-5,6,7,8-tetrahydrofolate + L-serine</text>
        <dbReference type="Rhea" id="RHEA:15481"/>
        <dbReference type="ChEBI" id="CHEBI:15377"/>
        <dbReference type="ChEBI" id="CHEBI:15636"/>
        <dbReference type="ChEBI" id="CHEBI:33384"/>
        <dbReference type="ChEBI" id="CHEBI:57305"/>
        <dbReference type="ChEBI" id="CHEBI:57453"/>
        <dbReference type="EC" id="2.1.2.1"/>
    </reaction>
</comment>
<sequence length="474" mass="51609">MATANTPDFNKVLYAPLAEIDPEVKNIIDKETWRQFTGLELIASENLTSRAAMEANGSILTNKYSEGLPNARYYGGNEYVDELEILCRKRALEAFNLDPAKWGVNVQPYSGSTANFAALTALIQPQDRLMGLGLPDGGHLTHGYYTAKKKMTASSIYFQSLPYAIVPDTGIIDYAKLEASAKIYKPRLVICGASAYPRDWDYAALKKIANQEGAWLMADIAHTSGLIAAQELKSPFDHCDVVTTTTHKTSPLVPVPDLENAKDLEKRVNDAVFPACQGGPHNNTIAAIATALKQVAQPEWKAYAKQVISNARTLADALVSHGYKLQTGGTDNHLVLWDLRPIGLTGSKVEKVCDLMGITINKNAVSGDASAQVPGGIRLGTSALTSRDMCEEDIKQVAEFLHRAVQISLTLQKEAGSKLLKDFVRVASTPQEGLVGHQQVKALKDEVTAFAQRFPLPGVDVSNLQKPEGLHEYF</sequence>
<dbReference type="GO" id="GO:0008168">
    <property type="term" value="F:methyltransferase activity"/>
    <property type="evidence" value="ECO:0007669"/>
    <property type="project" value="UniProtKB-KW"/>
</dbReference>
<name>A0A8H6HR05_9AGAR</name>
<feature type="modified residue" description="N6-(pyridoxal phosphate)lysine" evidence="9">
    <location>
        <position position="248"/>
    </location>
</feature>
<keyword evidence="12" id="KW-1185">Reference proteome</keyword>
<dbReference type="InterPro" id="IPR001085">
    <property type="entry name" value="Ser_HO-MeTrfase"/>
</dbReference>
<keyword evidence="6" id="KW-0554">One-carbon metabolism</keyword>
<dbReference type="InterPro" id="IPR039429">
    <property type="entry name" value="SHMT-like_dom"/>
</dbReference>
<dbReference type="HAMAP" id="MF_00051">
    <property type="entry name" value="SHMT"/>
    <property type="match status" value="1"/>
</dbReference>
<evidence type="ECO:0000256" key="3">
    <source>
        <dbReference type="ARBA" id="ARBA00004777"/>
    </source>
</evidence>
<dbReference type="UniPathway" id="UPA00193"/>
<keyword evidence="11" id="KW-0489">Methyltransferase</keyword>
<dbReference type="PANTHER" id="PTHR11680:SF35">
    <property type="entry name" value="SERINE HYDROXYMETHYLTRANSFERASE 1"/>
    <property type="match status" value="1"/>
</dbReference>
<comment type="cofactor">
    <cofactor evidence="2 9">
        <name>pyridoxal 5'-phosphate</name>
        <dbReference type="ChEBI" id="CHEBI:597326"/>
    </cofactor>
</comment>
<dbReference type="NCBIfam" id="NF000586">
    <property type="entry name" value="PRK00011.1"/>
    <property type="match status" value="1"/>
</dbReference>
<dbReference type="PIRSF" id="PIRSF000412">
    <property type="entry name" value="SHMT"/>
    <property type="match status" value="1"/>
</dbReference>
<evidence type="ECO:0000256" key="4">
    <source>
        <dbReference type="ARBA" id="ARBA00006376"/>
    </source>
</evidence>
<dbReference type="GO" id="GO:0032259">
    <property type="term" value="P:methylation"/>
    <property type="evidence" value="ECO:0007669"/>
    <property type="project" value="UniProtKB-KW"/>
</dbReference>
<dbReference type="SUPFAM" id="SSF53383">
    <property type="entry name" value="PLP-dependent transferases"/>
    <property type="match status" value="1"/>
</dbReference>
<dbReference type="Gene3D" id="3.40.640.10">
    <property type="entry name" value="Type I PLP-dependent aspartate aminotransferase-like (Major domain)"/>
    <property type="match status" value="1"/>
</dbReference>
<dbReference type="GO" id="GO:0035999">
    <property type="term" value="P:tetrahydrofolate interconversion"/>
    <property type="evidence" value="ECO:0007669"/>
    <property type="project" value="UniProtKB-UniPathway"/>
</dbReference>
<evidence type="ECO:0000259" key="10">
    <source>
        <dbReference type="Pfam" id="PF00464"/>
    </source>
</evidence>
<evidence type="ECO:0000313" key="11">
    <source>
        <dbReference type="EMBL" id="KAF6751165.1"/>
    </source>
</evidence>
<evidence type="ECO:0000256" key="1">
    <source>
        <dbReference type="ARBA" id="ARBA00001528"/>
    </source>
</evidence>
<feature type="domain" description="Serine hydroxymethyltransferase-like" evidence="10">
    <location>
        <begin position="17"/>
        <end position="400"/>
    </location>
</feature>
<dbReference type="GO" id="GO:0005739">
    <property type="term" value="C:mitochondrion"/>
    <property type="evidence" value="ECO:0007669"/>
    <property type="project" value="TreeGrafter"/>
</dbReference>
<proteinExistence type="inferred from homology"/>
<gene>
    <name evidence="11" type="ORF">DFP72DRAFT_851104</name>
</gene>
<evidence type="ECO:0000256" key="6">
    <source>
        <dbReference type="ARBA" id="ARBA00022563"/>
    </source>
</evidence>
<evidence type="ECO:0000256" key="2">
    <source>
        <dbReference type="ARBA" id="ARBA00001933"/>
    </source>
</evidence>
<protein>
    <recommendedName>
        <fullName evidence="5">glycine hydroxymethyltransferase</fullName>
        <ecNumber evidence="5">2.1.2.1</ecNumber>
    </recommendedName>
</protein>
<dbReference type="InterPro" id="IPR015424">
    <property type="entry name" value="PyrdxlP-dep_Trfase"/>
</dbReference>
<accession>A0A8H6HR05</accession>
<dbReference type="CDD" id="cd00378">
    <property type="entry name" value="SHMT"/>
    <property type="match status" value="1"/>
</dbReference>
<keyword evidence="7 11" id="KW-0808">Transferase</keyword>
<dbReference type="OrthoDB" id="10265628at2759"/>
<dbReference type="Gene3D" id="3.90.1150.10">
    <property type="entry name" value="Aspartate Aminotransferase, domain 1"/>
    <property type="match status" value="1"/>
</dbReference>
<evidence type="ECO:0000256" key="8">
    <source>
        <dbReference type="ARBA" id="ARBA00022898"/>
    </source>
</evidence>
<evidence type="ECO:0000313" key="12">
    <source>
        <dbReference type="Proteomes" id="UP000521943"/>
    </source>
</evidence>
<dbReference type="GO" id="GO:0019264">
    <property type="term" value="P:glycine biosynthetic process from serine"/>
    <property type="evidence" value="ECO:0007669"/>
    <property type="project" value="InterPro"/>
</dbReference>
<organism evidence="11 12">
    <name type="scientific">Ephemerocybe angulata</name>
    <dbReference type="NCBI Taxonomy" id="980116"/>
    <lineage>
        <taxon>Eukaryota</taxon>
        <taxon>Fungi</taxon>
        <taxon>Dikarya</taxon>
        <taxon>Basidiomycota</taxon>
        <taxon>Agaricomycotina</taxon>
        <taxon>Agaricomycetes</taxon>
        <taxon>Agaricomycetidae</taxon>
        <taxon>Agaricales</taxon>
        <taxon>Agaricineae</taxon>
        <taxon>Psathyrellaceae</taxon>
        <taxon>Ephemerocybe</taxon>
    </lineage>
</organism>
<dbReference type="GO" id="GO:0030170">
    <property type="term" value="F:pyridoxal phosphate binding"/>
    <property type="evidence" value="ECO:0007669"/>
    <property type="project" value="InterPro"/>
</dbReference>
<dbReference type="Pfam" id="PF00464">
    <property type="entry name" value="SHMT"/>
    <property type="match status" value="1"/>
</dbReference>
<dbReference type="InterPro" id="IPR049943">
    <property type="entry name" value="Ser_HO-MeTrfase-like"/>
</dbReference>
<dbReference type="InterPro" id="IPR015421">
    <property type="entry name" value="PyrdxlP-dep_Trfase_major"/>
</dbReference>
<evidence type="ECO:0000256" key="5">
    <source>
        <dbReference type="ARBA" id="ARBA00012256"/>
    </source>
</evidence>
<dbReference type="EC" id="2.1.2.1" evidence="5"/>
<comment type="pathway">
    <text evidence="3">One-carbon metabolism; tetrahydrofolate interconversion.</text>
</comment>
<keyword evidence="8 9" id="KW-0663">Pyridoxal phosphate</keyword>
<evidence type="ECO:0000256" key="9">
    <source>
        <dbReference type="PIRSR" id="PIRSR000412-50"/>
    </source>
</evidence>
<comment type="similarity">
    <text evidence="4">Belongs to the SHMT family.</text>
</comment>
<evidence type="ECO:0000256" key="7">
    <source>
        <dbReference type="ARBA" id="ARBA00022679"/>
    </source>
</evidence>
<dbReference type="Proteomes" id="UP000521943">
    <property type="component" value="Unassembled WGS sequence"/>
</dbReference>
<dbReference type="FunFam" id="3.40.640.10:FF:000097">
    <property type="entry name" value="Serine hydroxymethyltransferase"/>
    <property type="match status" value="1"/>
</dbReference>
<dbReference type="InterPro" id="IPR015422">
    <property type="entry name" value="PyrdxlP-dep_Trfase_small"/>
</dbReference>
<dbReference type="EMBL" id="JACGCI010000052">
    <property type="protein sequence ID" value="KAF6751165.1"/>
    <property type="molecule type" value="Genomic_DNA"/>
</dbReference>
<reference evidence="11 12" key="1">
    <citation type="submission" date="2020-07" db="EMBL/GenBank/DDBJ databases">
        <title>Comparative genomics of pyrophilous fungi reveals a link between fire events and developmental genes.</title>
        <authorList>
            <consortium name="DOE Joint Genome Institute"/>
            <person name="Steindorff A.S."/>
            <person name="Carver A."/>
            <person name="Calhoun S."/>
            <person name="Stillman K."/>
            <person name="Liu H."/>
            <person name="Lipzen A."/>
            <person name="Pangilinan J."/>
            <person name="Labutti K."/>
            <person name="Bruns T.D."/>
            <person name="Grigoriev I.V."/>
        </authorList>
    </citation>
    <scope>NUCLEOTIDE SEQUENCE [LARGE SCALE GENOMIC DNA]</scope>
    <source>
        <strain evidence="11 12">CBS 144469</strain>
    </source>
</reference>
<dbReference type="GO" id="GO:0004372">
    <property type="term" value="F:glycine hydroxymethyltransferase activity"/>
    <property type="evidence" value="ECO:0007669"/>
    <property type="project" value="UniProtKB-EC"/>
</dbReference>
<dbReference type="PANTHER" id="PTHR11680">
    <property type="entry name" value="SERINE HYDROXYMETHYLTRANSFERASE"/>
    <property type="match status" value="1"/>
</dbReference>
<comment type="caution">
    <text evidence="11">The sequence shown here is derived from an EMBL/GenBank/DDBJ whole genome shotgun (WGS) entry which is preliminary data.</text>
</comment>
<dbReference type="AlphaFoldDB" id="A0A8H6HR05"/>